<dbReference type="PANTHER" id="PTHR33745:SF8">
    <property type="entry name" value="BLUE-LIGHT PHOTORECEPTOR"/>
    <property type="match status" value="1"/>
</dbReference>
<dbReference type="InterPro" id="IPR002645">
    <property type="entry name" value="STAS_dom"/>
</dbReference>
<name>A0A3M7TWZ7_9BACI</name>
<evidence type="ECO:0000256" key="1">
    <source>
        <dbReference type="SAM" id="Coils"/>
    </source>
</evidence>
<evidence type="ECO:0000313" key="4">
    <source>
        <dbReference type="Proteomes" id="UP000278746"/>
    </source>
</evidence>
<dbReference type="PANTHER" id="PTHR33745">
    <property type="entry name" value="RSBT ANTAGONIST PROTEIN RSBS-RELATED"/>
    <property type="match status" value="1"/>
</dbReference>
<feature type="domain" description="STAS" evidence="2">
    <location>
        <begin position="139"/>
        <end position="253"/>
    </location>
</feature>
<reference evidence="3 4" key="1">
    <citation type="submission" date="2018-10" db="EMBL/GenBank/DDBJ databases">
        <title>Bacillus Keqinensis sp. nov., a moderately halophilic bacterium isolated from a saline-alkaline lake.</title>
        <authorList>
            <person name="Wang H."/>
        </authorList>
    </citation>
    <scope>NUCLEOTIDE SEQUENCE [LARGE SCALE GENOMIC DNA]</scope>
    <source>
        <strain evidence="3 4">KQ-3</strain>
    </source>
</reference>
<keyword evidence="1" id="KW-0175">Coiled coil</keyword>
<sequence length="253" mass="29133">MDSMLNQIPLPFIRIKSNYEVVDTSEQARNEFPSVKSFLDLIDRDSREKAKKLISPAHRTFNLELNLLTKEHPLALFDVYGKWTADEEANIIVVSKDTRLQKVEGQLMTLQKRLRNTNFELYEKNEELEESIARTNRLSGPFITLSDEVALVPIFGDLFEEKLQAVRKNIYDAVYGGEFDNVLIDFTGVGIVKKEGLQGIREIFLALEYMGVQVIIIGIQPQHAQQMKSFKEELNMTYIQSAKEAIRRFLIES</sequence>
<dbReference type="InterPro" id="IPR051932">
    <property type="entry name" value="Bact_StressResp_Reg"/>
</dbReference>
<protein>
    <submittedName>
        <fullName evidence="3">STAS domain-containing protein</fullName>
    </submittedName>
</protein>
<proteinExistence type="predicted"/>
<dbReference type="EMBL" id="RHIB01000001">
    <property type="protein sequence ID" value="RNA69422.1"/>
    <property type="molecule type" value="Genomic_DNA"/>
</dbReference>
<dbReference type="Gene3D" id="3.30.750.24">
    <property type="entry name" value="STAS domain"/>
    <property type="match status" value="1"/>
</dbReference>
<evidence type="ECO:0000259" key="2">
    <source>
        <dbReference type="PROSITE" id="PS50801"/>
    </source>
</evidence>
<gene>
    <name evidence="3" type="ORF">EBO34_05650</name>
</gene>
<feature type="coiled-coil region" evidence="1">
    <location>
        <begin position="100"/>
        <end position="138"/>
    </location>
</feature>
<dbReference type="Proteomes" id="UP000278746">
    <property type="component" value="Unassembled WGS sequence"/>
</dbReference>
<dbReference type="InterPro" id="IPR036513">
    <property type="entry name" value="STAS_dom_sf"/>
</dbReference>
<dbReference type="SUPFAM" id="SSF52091">
    <property type="entry name" value="SpoIIaa-like"/>
    <property type="match status" value="1"/>
</dbReference>
<accession>A0A3M7TWZ7</accession>
<comment type="caution">
    <text evidence="3">The sequence shown here is derived from an EMBL/GenBank/DDBJ whole genome shotgun (WGS) entry which is preliminary data.</text>
</comment>
<evidence type="ECO:0000313" key="3">
    <source>
        <dbReference type="EMBL" id="RNA69422.1"/>
    </source>
</evidence>
<keyword evidence="4" id="KW-1185">Reference proteome</keyword>
<dbReference type="AlphaFoldDB" id="A0A3M7TWZ7"/>
<dbReference type="PROSITE" id="PS50801">
    <property type="entry name" value="STAS"/>
    <property type="match status" value="1"/>
</dbReference>
<organism evidence="3 4">
    <name type="scientific">Alteribacter keqinensis</name>
    <dbReference type="NCBI Taxonomy" id="2483800"/>
    <lineage>
        <taxon>Bacteria</taxon>
        <taxon>Bacillati</taxon>
        <taxon>Bacillota</taxon>
        <taxon>Bacilli</taxon>
        <taxon>Bacillales</taxon>
        <taxon>Bacillaceae</taxon>
        <taxon>Alteribacter</taxon>
    </lineage>
</organism>
<dbReference type="OrthoDB" id="2624594at2"/>
<dbReference type="Pfam" id="PF01740">
    <property type="entry name" value="STAS"/>
    <property type="match status" value="1"/>
</dbReference>
<dbReference type="CDD" id="cd07041">
    <property type="entry name" value="STAS_RsbR_RsbS_like"/>
    <property type="match status" value="1"/>
</dbReference>